<evidence type="ECO:0000313" key="2">
    <source>
        <dbReference type="Proteomes" id="UP000024404"/>
    </source>
</evidence>
<name>A0A8R1XVL8_ONCVO</name>
<organism evidence="1 2">
    <name type="scientific">Onchocerca volvulus</name>
    <dbReference type="NCBI Taxonomy" id="6282"/>
    <lineage>
        <taxon>Eukaryota</taxon>
        <taxon>Metazoa</taxon>
        <taxon>Ecdysozoa</taxon>
        <taxon>Nematoda</taxon>
        <taxon>Chromadorea</taxon>
        <taxon>Rhabditida</taxon>
        <taxon>Spirurina</taxon>
        <taxon>Spiruromorpha</taxon>
        <taxon>Filarioidea</taxon>
        <taxon>Onchocercidae</taxon>
        <taxon>Onchocerca</taxon>
    </lineage>
</organism>
<dbReference type="Proteomes" id="UP000024404">
    <property type="component" value="Unassembled WGS sequence"/>
</dbReference>
<reference evidence="1" key="2">
    <citation type="submission" date="2022-06" db="UniProtKB">
        <authorList>
            <consortium name="EnsemblMetazoa"/>
        </authorList>
    </citation>
    <scope>IDENTIFICATION</scope>
</reference>
<dbReference type="EnsemblMetazoa" id="OVOC3658.1">
    <property type="protein sequence ID" value="OVOC3658.1"/>
    <property type="gene ID" value="WBGene00240467"/>
</dbReference>
<keyword evidence="2" id="KW-1185">Reference proteome</keyword>
<protein>
    <submittedName>
        <fullName evidence="1">Uncharacterized protein</fullName>
    </submittedName>
</protein>
<sequence length="68" mass="8260">MRKVNRKWLEKRAKDTLLKWTKQSETITIRRWNHFGLFSTMSLISEKCNEKTYCSPQHGQPTRTNKQY</sequence>
<evidence type="ECO:0000313" key="1">
    <source>
        <dbReference type="EnsemblMetazoa" id="OVOC3658.1"/>
    </source>
</evidence>
<reference evidence="2" key="1">
    <citation type="submission" date="2013-10" db="EMBL/GenBank/DDBJ databases">
        <title>Genome sequencing of Onchocerca volvulus.</title>
        <authorList>
            <person name="Cotton J."/>
            <person name="Tsai J."/>
            <person name="Stanley E."/>
            <person name="Tracey A."/>
            <person name="Holroyd N."/>
            <person name="Lustigman S."/>
            <person name="Berriman M."/>
        </authorList>
    </citation>
    <scope>NUCLEOTIDE SEQUENCE</scope>
</reference>
<dbReference type="EMBL" id="CMVM020000120">
    <property type="status" value="NOT_ANNOTATED_CDS"/>
    <property type="molecule type" value="Genomic_DNA"/>
</dbReference>
<accession>A0A8R1XVL8</accession>
<proteinExistence type="predicted"/>
<dbReference type="AlphaFoldDB" id="A0A8R1XVL8"/>